<dbReference type="GO" id="GO:0005524">
    <property type="term" value="F:ATP binding"/>
    <property type="evidence" value="ECO:0007669"/>
    <property type="project" value="InterPro"/>
</dbReference>
<dbReference type="InterPro" id="IPR013815">
    <property type="entry name" value="ATP_grasp_subdomain_1"/>
</dbReference>
<protein>
    <submittedName>
        <fullName evidence="2">Uncharacterized protein</fullName>
    </submittedName>
</protein>
<comment type="caution">
    <text evidence="2">The sequence shown here is derived from an EMBL/GenBank/DDBJ whole genome shotgun (WGS) entry which is preliminary data.</text>
</comment>
<keyword evidence="1" id="KW-0175">Coiled coil</keyword>
<dbReference type="Proteomes" id="UP000256838">
    <property type="component" value="Unassembled WGS sequence"/>
</dbReference>
<evidence type="ECO:0000256" key="1">
    <source>
        <dbReference type="SAM" id="Coils"/>
    </source>
</evidence>
<dbReference type="RefSeq" id="WP_115536223.1">
    <property type="nucleotide sequence ID" value="NZ_QRGA01000015.1"/>
</dbReference>
<keyword evidence="3" id="KW-1185">Reference proteome</keyword>
<dbReference type="EMBL" id="QRGA01000015">
    <property type="protein sequence ID" value="RDU96296.1"/>
    <property type="molecule type" value="Genomic_DNA"/>
</dbReference>
<name>A0A3D8JUI3_9BURK</name>
<dbReference type="OrthoDB" id="3035379at2"/>
<evidence type="ECO:0000313" key="2">
    <source>
        <dbReference type="EMBL" id="RDU96296.1"/>
    </source>
</evidence>
<organism evidence="2 3">
    <name type="scientific">Trinickia dinghuensis</name>
    <dbReference type="NCBI Taxonomy" id="2291023"/>
    <lineage>
        <taxon>Bacteria</taxon>
        <taxon>Pseudomonadati</taxon>
        <taxon>Pseudomonadota</taxon>
        <taxon>Betaproteobacteria</taxon>
        <taxon>Burkholderiales</taxon>
        <taxon>Burkholderiaceae</taxon>
        <taxon>Trinickia</taxon>
    </lineage>
</organism>
<feature type="coiled-coil region" evidence="1">
    <location>
        <begin position="552"/>
        <end position="579"/>
    </location>
</feature>
<proteinExistence type="predicted"/>
<evidence type="ECO:0000313" key="3">
    <source>
        <dbReference type="Proteomes" id="UP000256838"/>
    </source>
</evidence>
<gene>
    <name evidence="2" type="ORF">DWV00_24670</name>
</gene>
<reference evidence="2 3" key="1">
    <citation type="submission" date="2018-08" db="EMBL/GenBank/DDBJ databases">
        <title>Paraburkholderia sp. DHOM06 isolated from forest soil.</title>
        <authorList>
            <person name="Gao Z.-H."/>
            <person name="Qiu L.-H."/>
        </authorList>
    </citation>
    <scope>NUCLEOTIDE SEQUENCE [LARGE SCALE GENOMIC DNA]</scope>
    <source>
        <strain evidence="2 3">DHOM06</strain>
    </source>
</reference>
<accession>A0A3D8JUI3</accession>
<dbReference type="Gene3D" id="3.30.1490.20">
    <property type="entry name" value="ATP-grasp fold, A domain"/>
    <property type="match status" value="1"/>
</dbReference>
<dbReference type="AlphaFoldDB" id="A0A3D8JUI3"/>
<sequence>MITDEQQCYGPKLDRLLQIREIDSLGALVPPIFPIAPLPTAETGGLAQADDPVSAYAALLAQVSPRLPEAVEEVCGPAPWIVRSAGIEDLADHINAGGYESLICLEPENLMQRVAAVALSGSTEHARRQWALSGRSERSASIACFVQPLLKIDVADDIGLDHSPYLDAEVLDRIEAVCAVLMKRFDFTAIDCEWGLETELGFVSITTVMPLDQRLMNVAHTIGFGFACAQNTGSRATTLALRPASTALRLWRGRHLRETPVRRLHLLQARPATPEVAFRDREALTDDCYEALARHYEVVEAALLILGDECFGQTLVAPDLASAWRRYLALDGSEQAAVAVVIVDEGSAEEHAGIMFRQQKITCIRTNTQRVPAGAHCAAFDRGSCILGGSAMLRSIKTEVRRELVLPDDCSLIFTDEALTRTGELTQECNDALSQLQRLPLAKEAKERLLARTEQPMPTLWMQRVDGAVGSPSLLAQIRRSQHSWRGEGLIARTEFAKAYERAVRMSQAESLRALPTLVALSSATRPLAESADLRLAMRLLDCEAAASWVPRNTLSRLLESAARQLAAQQADNAALVLESASLVGEECARLPLYEMDEVVSYLNALAHVFEGGLSPASRLSIHSLGLPIPSAVLLALRALDCPAVLAPIERFRHAVASSKGIASAGEAVERLSQQLNDAYARLCDALGKADLKNVAEQIRGSLIETYDASLKALLARAVEGGDAESYKRYLSMMRQWIALLSAGPLSNRDDIVLRRFQLWLRQWSDEETPTSFEIEDRNWRSEFDSIVSAGEAAPRYENPHVLHNLLHQWSLAGMSLDTRQLPERVRALERFCSTFSSRSTKVLRFERELLEIQIPMGTHKASYVFTPLHITVEWTEPPDCPGDEIARILAFEIFLDRLRSWMFPRLTARRERVLGTWTLFIRLGVPASRGWHIEDFTAFVAATRFLFDASYDFSYVENDSVSGFAERFGGADWESIVTTFVRYRAAMDDRAQYVALHALPMSSAVGAIAQSPVVRGLILRCLRGGVDYGLALIDGYAHWLESHQEVCGRWRDRYEYLRQASLFLAATWPREVLAWLTHQEGFHVGHDLISACLFKRSELSDELRRIMAAGDSMRSGMPALIARHAPEIAVKGWGPTTLAMQLAGTGARFRRAKHFLVAHFAASIDPIELGSLLQGMDTVPWGCTAAAERAIETQILTGRATCRFDLQRGIDWTALSVIPTGDASEDAQAGPAPIPM</sequence>